<feature type="compositionally biased region" description="Polar residues" evidence="1">
    <location>
        <begin position="338"/>
        <end position="358"/>
    </location>
</feature>
<dbReference type="InterPro" id="IPR039634">
    <property type="entry name" value="Bul1-like"/>
</dbReference>
<dbReference type="InterPro" id="IPR014752">
    <property type="entry name" value="Arrestin-like_C"/>
</dbReference>
<dbReference type="PANTHER" id="PTHR31904:SF1">
    <property type="entry name" value="BYPASS OF STOP CODON PROTEIN 5-RELATED"/>
    <property type="match status" value="1"/>
</dbReference>
<accession>A0A420TRD7</accession>
<dbReference type="AlphaFoldDB" id="A0A420TRD7"/>
<name>A0A420TRD7_GIBIN</name>
<proteinExistence type="predicted"/>
<reference evidence="2 3" key="1">
    <citation type="journal article" date="2018" name="Sci. Rep.">
        <title>Characterisation of pathogen-specific regions and novel effector candidates in Fusarium oxysporum f. sp. cepae.</title>
        <authorList>
            <person name="Armitage A.D."/>
            <person name="Taylor A."/>
            <person name="Sobczyk M.K."/>
            <person name="Baxter L."/>
            <person name="Greenfield B.P."/>
            <person name="Bates H.J."/>
            <person name="Wilson F."/>
            <person name="Jackson A.C."/>
            <person name="Ott S."/>
            <person name="Harrison R.J."/>
            <person name="Clarkson J.P."/>
        </authorList>
    </citation>
    <scope>NUCLEOTIDE SEQUENCE [LARGE SCALE GENOMIC DNA]</scope>
    <source>
        <strain evidence="2 3">Fp_A8</strain>
    </source>
</reference>
<sequence length="481" mass="53028">MSAAQVLFNTPPINTIQAEPKRRGSWVPTRRKSECPLEITIDRHFEAKIYTSGSTITGSVSFSPSADLTVDAFEIVFTGSETTLVQMFHQGTMPKSGHKFLQLRMPIPESALPPDGVLQAGQAYEVPFSFVIPYQLPSAACKHRNPIIRERHLQLPPTVGSWEHDDMAVHTVAINYGVDARTLLKTDKGKSMVLERTHPVKVMPYLPEQPPLHILPGNPRFTMTQEKSIRKDILSSKLGYVRATTRQPDPVIISADKLQPSECSLNIDLEFWPTSKKATPPEMYAKSASIKASTYYSTGHLSFLPDQHNFPSVMPNPILSFVLDESAMVTKSPAPHWEQTSASISAPSSRRGSENSTMGDEPPRTASRRGSKSSDIIKAEAPRHTATLPVSIELPSPDNKILLPTFYSCLISRTYILEIVLASRAHGSSFTLRLPLQIAVEGHHETGINHVPTYVSFVKSPYRDLSTNKRIGTSSGGTGLI</sequence>
<gene>
    <name evidence="2" type="ORF">BFJ72_g3812</name>
</gene>
<evidence type="ECO:0000313" key="3">
    <source>
        <dbReference type="Proteomes" id="UP000283569"/>
    </source>
</evidence>
<dbReference type="Proteomes" id="UP000283569">
    <property type="component" value="Unassembled WGS sequence"/>
</dbReference>
<dbReference type="PANTHER" id="PTHR31904">
    <property type="entry name" value="BYPASS OF STOP CODON PROTEIN 5-RELATED"/>
    <property type="match status" value="1"/>
</dbReference>
<comment type="caution">
    <text evidence="2">The sequence shown here is derived from an EMBL/GenBank/DDBJ whole genome shotgun (WGS) entry which is preliminary data.</text>
</comment>
<organism evidence="2 3">
    <name type="scientific">Gibberella intermedia</name>
    <name type="common">Bulb rot disease fungus</name>
    <name type="synonym">Fusarium proliferatum</name>
    <dbReference type="NCBI Taxonomy" id="948311"/>
    <lineage>
        <taxon>Eukaryota</taxon>
        <taxon>Fungi</taxon>
        <taxon>Dikarya</taxon>
        <taxon>Ascomycota</taxon>
        <taxon>Pezizomycotina</taxon>
        <taxon>Sordariomycetes</taxon>
        <taxon>Hypocreomycetidae</taxon>
        <taxon>Hypocreales</taxon>
        <taxon>Nectriaceae</taxon>
        <taxon>Fusarium</taxon>
        <taxon>Fusarium fujikuroi species complex</taxon>
    </lineage>
</organism>
<evidence type="ECO:0000313" key="2">
    <source>
        <dbReference type="EMBL" id="RKL44079.1"/>
    </source>
</evidence>
<feature type="region of interest" description="Disordered" evidence="1">
    <location>
        <begin position="332"/>
        <end position="380"/>
    </location>
</feature>
<evidence type="ECO:0008006" key="4">
    <source>
        <dbReference type="Google" id="ProtNLM"/>
    </source>
</evidence>
<dbReference type="EMBL" id="MRDB01000010">
    <property type="protein sequence ID" value="RKL44079.1"/>
    <property type="molecule type" value="Genomic_DNA"/>
</dbReference>
<evidence type="ECO:0000256" key="1">
    <source>
        <dbReference type="SAM" id="MobiDB-lite"/>
    </source>
</evidence>
<protein>
    <recommendedName>
        <fullName evidence="4">Bul1 C-terminal domain-containing protein</fullName>
    </recommendedName>
</protein>
<dbReference type="Gene3D" id="2.60.40.640">
    <property type="match status" value="1"/>
</dbReference>